<evidence type="ECO:0000313" key="5">
    <source>
        <dbReference type="EMBL" id="TGZ83396.1"/>
    </source>
</evidence>
<accession>A0A4S2N2Y2</accession>
<dbReference type="GO" id="GO:0008270">
    <property type="term" value="F:zinc ion binding"/>
    <property type="evidence" value="ECO:0007669"/>
    <property type="project" value="TreeGrafter"/>
</dbReference>
<proteinExistence type="inferred from homology"/>
<dbReference type="EMBL" id="ML220114">
    <property type="protein sequence ID" value="TGZ83396.1"/>
    <property type="molecule type" value="Genomic_DNA"/>
</dbReference>
<keyword evidence="3" id="KW-0378">Hydrolase</keyword>
<feature type="non-terminal residue" evidence="5">
    <location>
        <position position="1"/>
    </location>
</feature>
<dbReference type="CDD" id="cd03880">
    <property type="entry name" value="M28_QC_like"/>
    <property type="match status" value="1"/>
</dbReference>
<protein>
    <recommendedName>
        <fullName evidence="3">Peptide hydrolase</fullName>
        <ecNumber evidence="3">3.4.-.-</ecNumber>
    </recommendedName>
</protein>
<name>A0A4S2N2Y2_9PEZI</name>
<reference evidence="5 6" key="1">
    <citation type="submission" date="2019-04" db="EMBL/GenBank/DDBJ databases">
        <title>Comparative genomics and transcriptomics to analyze fruiting body development in filamentous ascomycetes.</title>
        <authorList>
            <consortium name="DOE Joint Genome Institute"/>
            <person name="Lutkenhaus R."/>
            <person name="Traeger S."/>
            <person name="Breuer J."/>
            <person name="Kuo A."/>
            <person name="Lipzen A."/>
            <person name="Pangilinan J."/>
            <person name="Dilworth D."/>
            <person name="Sandor L."/>
            <person name="Poggeler S."/>
            <person name="Barry K."/>
            <person name="Grigoriev I.V."/>
            <person name="Nowrousian M."/>
        </authorList>
    </citation>
    <scope>NUCLEOTIDE SEQUENCE [LARGE SCALE GENOMIC DNA]</scope>
    <source>
        <strain evidence="5 6">CBS 389.68</strain>
    </source>
</reference>
<dbReference type="EC" id="3.4.-.-" evidence="3"/>
<keyword evidence="3" id="KW-0862">Zinc</keyword>
<feature type="non-terminal residue" evidence="5">
    <location>
        <position position="356"/>
    </location>
</feature>
<keyword evidence="3" id="KW-0645">Protease</keyword>
<dbReference type="PANTHER" id="PTHR12283">
    <property type="entry name" value="GLUTAMINYL-PEPTIDE CYCLOTRANSFERASE"/>
    <property type="match status" value="1"/>
</dbReference>
<keyword evidence="2" id="KW-0012">Acyltransferase</keyword>
<sequence>LLLFLLTLTTAFKPLSPSSLRHLSRPSDSDFDHLTGALLSPILIPRVPGTPNSLKVLTHFQHFFTSELPLWKLSTQNSTQTTPLSRGKKVPFVNFFATRDPPWKKDGDVGRLVLVAHYDSKVTPEGFIGAIDSAVPCAMLLHTARAVDGALTRKWKAIEEKGDREEMARERGVMVLFLDGEEAWENWSDTDSLYGARDLAHHWDTTFTTATSTHKTLLSTIDLFVLFDLLGSSAPSIPSYFLTTHWAYLHLASTFESLHTSSLLHSVSSNNKHLTSWFPDTDEFDPPMFSSFIQDDHIPFLQRGVEILHIIPSHFPSVWHRMEDDGEHLDKDVVKDWGMVAAAWTAGFLELEGWIE</sequence>
<dbReference type="Pfam" id="PF04389">
    <property type="entry name" value="Peptidase_M28"/>
    <property type="match status" value="1"/>
</dbReference>
<feature type="domain" description="Peptidase M28" evidence="4">
    <location>
        <begin position="111"/>
        <end position="344"/>
    </location>
</feature>
<dbReference type="AlphaFoldDB" id="A0A4S2N2Y2"/>
<dbReference type="GO" id="GO:0008233">
    <property type="term" value="F:peptidase activity"/>
    <property type="evidence" value="ECO:0007669"/>
    <property type="project" value="UniProtKB-KW"/>
</dbReference>
<dbReference type="InterPro" id="IPR040234">
    <property type="entry name" value="QC/QCL"/>
</dbReference>
<evidence type="ECO:0000259" key="4">
    <source>
        <dbReference type="Pfam" id="PF04389"/>
    </source>
</evidence>
<keyword evidence="6" id="KW-1185">Reference proteome</keyword>
<dbReference type="STRING" id="341454.A0A4S2N2Y2"/>
<dbReference type="SUPFAM" id="SSF53187">
    <property type="entry name" value="Zn-dependent exopeptidases"/>
    <property type="match status" value="1"/>
</dbReference>
<dbReference type="Proteomes" id="UP000298138">
    <property type="component" value="Unassembled WGS sequence"/>
</dbReference>
<dbReference type="PANTHER" id="PTHR12283:SF6">
    <property type="entry name" value="GLUTAMINYL-PEPTIDE CYCLOTRANSFERASE-RELATED"/>
    <property type="match status" value="1"/>
</dbReference>
<evidence type="ECO:0000256" key="3">
    <source>
        <dbReference type="RuleBase" id="RU361240"/>
    </source>
</evidence>
<gene>
    <name evidence="5" type="ORF">EX30DRAFT_293304</name>
</gene>
<dbReference type="InterPro" id="IPR037457">
    <property type="entry name" value="M28_QC"/>
</dbReference>
<dbReference type="Gene3D" id="3.40.630.10">
    <property type="entry name" value="Zn peptidases"/>
    <property type="match status" value="1"/>
</dbReference>
<comment type="similarity">
    <text evidence="3">Belongs to the peptidase M28 family.</text>
</comment>
<keyword evidence="3" id="KW-0479">Metal-binding</keyword>
<organism evidence="5 6">
    <name type="scientific">Ascodesmis nigricans</name>
    <dbReference type="NCBI Taxonomy" id="341454"/>
    <lineage>
        <taxon>Eukaryota</taxon>
        <taxon>Fungi</taxon>
        <taxon>Dikarya</taxon>
        <taxon>Ascomycota</taxon>
        <taxon>Pezizomycotina</taxon>
        <taxon>Pezizomycetes</taxon>
        <taxon>Pezizales</taxon>
        <taxon>Ascodesmidaceae</taxon>
        <taxon>Ascodesmis</taxon>
    </lineage>
</organism>
<dbReference type="FunCoup" id="A0A4S2N2Y2">
    <property type="interactions" value="152"/>
</dbReference>
<dbReference type="InterPro" id="IPR007484">
    <property type="entry name" value="Peptidase_M28"/>
</dbReference>
<evidence type="ECO:0000313" key="6">
    <source>
        <dbReference type="Proteomes" id="UP000298138"/>
    </source>
</evidence>
<keyword evidence="1" id="KW-0808">Transferase</keyword>
<dbReference type="OrthoDB" id="3907302at2759"/>
<dbReference type="GO" id="GO:0016603">
    <property type="term" value="F:glutaminyl-peptide cyclotransferase activity"/>
    <property type="evidence" value="ECO:0007669"/>
    <property type="project" value="InterPro"/>
</dbReference>
<dbReference type="InParanoid" id="A0A4S2N2Y2"/>
<dbReference type="GO" id="GO:0006508">
    <property type="term" value="P:proteolysis"/>
    <property type="evidence" value="ECO:0007669"/>
    <property type="project" value="UniProtKB-KW"/>
</dbReference>
<evidence type="ECO:0000256" key="2">
    <source>
        <dbReference type="ARBA" id="ARBA00023315"/>
    </source>
</evidence>
<evidence type="ECO:0000256" key="1">
    <source>
        <dbReference type="ARBA" id="ARBA00022679"/>
    </source>
</evidence>